<accession>A0ABW2GNR0</accession>
<keyword evidence="3" id="KW-1185">Reference proteome</keyword>
<evidence type="ECO:0000313" key="3">
    <source>
        <dbReference type="Proteomes" id="UP001596413"/>
    </source>
</evidence>
<dbReference type="RefSeq" id="WP_386418301.1">
    <property type="nucleotide sequence ID" value="NZ_JBHSZO010000052.1"/>
</dbReference>
<comment type="caution">
    <text evidence="2">The sequence shown here is derived from an EMBL/GenBank/DDBJ whole genome shotgun (WGS) entry which is preliminary data.</text>
</comment>
<protein>
    <submittedName>
        <fullName evidence="2">Uncharacterized protein</fullName>
    </submittedName>
</protein>
<sequence length="72" mass="7699">MTDVNARVQARIEAVEARRGRRREAAAEFREARRCGLVVRRRQRIAALERGAAVDRGGGAAQPSAPEGGGTG</sequence>
<gene>
    <name evidence="2" type="ORF">ACFQLX_23725</name>
</gene>
<evidence type="ECO:0000313" key="2">
    <source>
        <dbReference type="EMBL" id="MFC7221145.1"/>
    </source>
</evidence>
<reference evidence="3" key="1">
    <citation type="journal article" date="2019" name="Int. J. Syst. Evol. Microbiol.">
        <title>The Global Catalogue of Microorganisms (GCM) 10K type strain sequencing project: providing services to taxonomists for standard genome sequencing and annotation.</title>
        <authorList>
            <consortium name="The Broad Institute Genomics Platform"/>
            <consortium name="The Broad Institute Genome Sequencing Center for Infectious Disease"/>
            <person name="Wu L."/>
            <person name="Ma J."/>
        </authorList>
    </citation>
    <scope>NUCLEOTIDE SEQUENCE [LARGE SCALE GENOMIC DNA]</scope>
    <source>
        <strain evidence="3">CGMCC 1.13681</strain>
    </source>
</reference>
<dbReference type="Proteomes" id="UP001596413">
    <property type="component" value="Unassembled WGS sequence"/>
</dbReference>
<name>A0ABW2GNR0_9ACTN</name>
<dbReference type="EMBL" id="JBHSZO010000052">
    <property type="protein sequence ID" value="MFC7221145.1"/>
    <property type="molecule type" value="Genomic_DNA"/>
</dbReference>
<proteinExistence type="predicted"/>
<feature type="region of interest" description="Disordered" evidence="1">
    <location>
        <begin position="52"/>
        <end position="72"/>
    </location>
</feature>
<evidence type="ECO:0000256" key="1">
    <source>
        <dbReference type="SAM" id="MobiDB-lite"/>
    </source>
</evidence>
<organism evidence="2 3">
    <name type="scientific">Streptomyces polyrhachis</name>
    <dbReference type="NCBI Taxonomy" id="1282885"/>
    <lineage>
        <taxon>Bacteria</taxon>
        <taxon>Bacillati</taxon>
        <taxon>Actinomycetota</taxon>
        <taxon>Actinomycetes</taxon>
        <taxon>Kitasatosporales</taxon>
        <taxon>Streptomycetaceae</taxon>
        <taxon>Streptomyces</taxon>
    </lineage>
</organism>